<evidence type="ECO:0008006" key="3">
    <source>
        <dbReference type="Google" id="ProtNLM"/>
    </source>
</evidence>
<dbReference type="PANTHER" id="PTHR43861:SF1">
    <property type="entry name" value="TRANS-ACONITATE 2-METHYLTRANSFERASE"/>
    <property type="match status" value="1"/>
</dbReference>
<dbReference type="Pfam" id="PF13489">
    <property type="entry name" value="Methyltransf_23"/>
    <property type="match status" value="1"/>
</dbReference>
<organism evidence="1 2">
    <name type="scientific">Lichtheimia corymbifera JMRC:FSU:9682</name>
    <dbReference type="NCBI Taxonomy" id="1263082"/>
    <lineage>
        <taxon>Eukaryota</taxon>
        <taxon>Fungi</taxon>
        <taxon>Fungi incertae sedis</taxon>
        <taxon>Mucoromycota</taxon>
        <taxon>Mucoromycotina</taxon>
        <taxon>Mucoromycetes</taxon>
        <taxon>Mucorales</taxon>
        <taxon>Lichtheimiaceae</taxon>
        <taxon>Lichtheimia</taxon>
    </lineage>
</organism>
<evidence type="ECO:0000313" key="1">
    <source>
        <dbReference type="EMBL" id="CDH53040.1"/>
    </source>
</evidence>
<gene>
    <name evidence="1" type="ORF">LCOR_04448.1</name>
</gene>
<evidence type="ECO:0000313" key="2">
    <source>
        <dbReference type="Proteomes" id="UP000027586"/>
    </source>
</evidence>
<dbReference type="AlphaFoldDB" id="A0A068RTM9"/>
<keyword evidence="2" id="KW-1185">Reference proteome</keyword>
<dbReference type="EMBL" id="CBTN010000015">
    <property type="protein sequence ID" value="CDH53040.1"/>
    <property type="molecule type" value="Genomic_DNA"/>
</dbReference>
<comment type="caution">
    <text evidence="1">The sequence shown here is derived from an EMBL/GenBank/DDBJ whole genome shotgun (WGS) entry which is preliminary data.</text>
</comment>
<sequence>MDGITYRVKEPFLSFIKNLIDSKFANDTTKPIRILDVGCGDGSFCRLLDAHYHDRVKLTGIDPGDDIAMAIEQSNKGIEFIKDTFMDYADKVQEGSFDMVIFTKSLHHCPDEPKITVARARQLLAPNGLFVAEELWTHIIDDDEHSHRWLFDRVDLLHATGTMIKENVRKDFVPALNTQLPLEERWRIILSGCREHTSAACKQGILDVFGHENTRITENVAQLREFWTALGLKDDDSGKAAMTELIQQEARAVSSNEIKGIGILFVCVNNKQ</sequence>
<accession>A0A068RTM9</accession>
<dbReference type="InterPro" id="IPR029063">
    <property type="entry name" value="SAM-dependent_MTases_sf"/>
</dbReference>
<dbReference type="CDD" id="cd02440">
    <property type="entry name" value="AdoMet_MTases"/>
    <property type="match status" value="1"/>
</dbReference>
<reference evidence="1" key="1">
    <citation type="submission" date="2013-08" db="EMBL/GenBank/DDBJ databases">
        <title>Gene expansion shapes genome architecture in the human pathogen Lichtheimia corymbifera: an evolutionary genomics analysis in the ancient terrestrial Mucorales (Mucoromycotina).</title>
        <authorList>
            <person name="Schwartze V.U."/>
            <person name="Winter S."/>
            <person name="Shelest E."/>
            <person name="Marcet-Houben M."/>
            <person name="Horn F."/>
            <person name="Wehner S."/>
            <person name="Hoffmann K."/>
            <person name="Riege K."/>
            <person name="Sammeth M."/>
            <person name="Nowrousian M."/>
            <person name="Valiante V."/>
            <person name="Linde J."/>
            <person name="Jacobsen I.D."/>
            <person name="Marz M."/>
            <person name="Brakhage A.A."/>
            <person name="Gabaldon T."/>
            <person name="Bocker S."/>
            <person name="Voigt K."/>
        </authorList>
    </citation>
    <scope>NUCLEOTIDE SEQUENCE [LARGE SCALE GENOMIC DNA]</scope>
    <source>
        <strain evidence="1">FSU 9682</strain>
    </source>
</reference>
<dbReference type="VEuPathDB" id="FungiDB:LCOR_04448.1"/>
<proteinExistence type="predicted"/>
<protein>
    <recommendedName>
        <fullName evidence="3">Methyltransferase domain-containing protein</fullName>
    </recommendedName>
</protein>
<dbReference type="Proteomes" id="UP000027586">
    <property type="component" value="Unassembled WGS sequence"/>
</dbReference>
<name>A0A068RTM9_9FUNG</name>
<dbReference type="PANTHER" id="PTHR43861">
    <property type="entry name" value="TRANS-ACONITATE 2-METHYLTRANSFERASE-RELATED"/>
    <property type="match status" value="1"/>
</dbReference>
<dbReference type="OrthoDB" id="10017101at2759"/>
<dbReference type="Gene3D" id="3.40.50.150">
    <property type="entry name" value="Vaccinia Virus protein VP39"/>
    <property type="match status" value="1"/>
</dbReference>
<dbReference type="SUPFAM" id="SSF53335">
    <property type="entry name" value="S-adenosyl-L-methionine-dependent methyltransferases"/>
    <property type="match status" value="1"/>
</dbReference>